<protein>
    <submittedName>
        <fullName evidence="1">16284_t:CDS:1</fullName>
    </submittedName>
</protein>
<feature type="non-terminal residue" evidence="1">
    <location>
        <position position="1"/>
    </location>
</feature>
<evidence type="ECO:0000313" key="2">
    <source>
        <dbReference type="Proteomes" id="UP000789702"/>
    </source>
</evidence>
<gene>
    <name evidence="1" type="ORF">DHETER_LOCUS12409</name>
</gene>
<sequence length="71" mass="8208">EVNQVTAVRRFQLVENSEVRLNIGEEPLRNKNEQDKSRVQVSPESKDQLKLFKSVALRKLTLENVDLLNFG</sequence>
<dbReference type="Proteomes" id="UP000789702">
    <property type="component" value="Unassembled WGS sequence"/>
</dbReference>
<comment type="caution">
    <text evidence="1">The sequence shown here is derived from an EMBL/GenBank/DDBJ whole genome shotgun (WGS) entry which is preliminary data.</text>
</comment>
<accession>A0ACA9PJR3</accession>
<feature type="non-terminal residue" evidence="1">
    <location>
        <position position="71"/>
    </location>
</feature>
<dbReference type="EMBL" id="CAJVPU010030365">
    <property type="protein sequence ID" value="CAG8713701.1"/>
    <property type="molecule type" value="Genomic_DNA"/>
</dbReference>
<keyword evidence="2" id="KW-1185">Reference proteome</keyword>
<evidence type="ECO:0000313" key="1">
    <source>
        <dbReference type="EMBL" id="CAG8713701.1"/>
    </source>
</evidence>
<organism evidence="1 2">
    <name type="scientific">Dentiscutata heterogama</name>
    <dbReference type="NCBI Taxonomy" id="1316150"/>
    <lineage>
        <taxon>Eukaryota</taxon>
        <taxon>Fungi</taxon>
        <taxon>Fungi incertae sedis</taxon>
        <taxon>Mucoromycota</taxon>
        <taxon>Glomeromycotina</taxon>
        <taxon>Glomeromycetes</taxon>
        <taxon>Diversisporales</taxon>
        <taxon>Gigasporaceae</taxon>
        <taxon>Dentiscutata</taxon>
    </lineage>
</organism>
<reference evidence="1" key="1">
    <citation type="submission" date="2021-06" db="EMBL/GenBank/DDBJ databases">
        <authorList>
            <person name="Kallberg Y."/>
            <person name="Tangrot J."/>
            <person name="Rosling A."/>
        </authorList>
    </citation>
    <scope>NUCLEOTIDE SEQUENCE</scope>
    <source>
        <strain evidence="1">IL203A</strain>
    </source>
</reference>
<name>A0ACA9PJR3_9GLOM</name>
<proteinExistence type="predicted"/>